<dbReference type="RefSeq" id="WP_138854591.1">
    <property type="nucleotide sequence ID" value="NZ_CP040710.1"/>
</dbReference>
<accession>A0A5B7SU04</accession>
<keyword evidence="2" id="KW-1185">Reference proteome</keyword>
<dbReference type="EMBL" id="CP040710">
    <property type="protein sequence ID" value="QCX02255.1"/>
    <property type="molecule type" value="Genomic_DNA"/>
</dbReference>
<dbReference type="Pfam" id="PF25594">
    <property type="entry name" value="GldB_lipo"/>
    <property type="match status" value="1"/>
</dbReference>
<dbReference type="AlphaFoldDB" id="A0A5B7SU04"/>
<dbReference type="NCBIfam" id="TIGR03514">
    <property type="entry name" value="GldB_lipo"/>
    <property type="match status" value="1"/>
</dbReference>
<sequence>MEAQYGLVFIVKRFCSIFLLLGVLASCGETDTTEKEIAKIPLELRLTRFDVEFDNAKPENLADLKGRYPYLFPEQYPDSIWLAKMSDSLQIVLRTEVRERFSDFDQEAADLASLYKHVLYYFTDYKAPQVFTVTNDVAYQDRIMATDSILFISLDNYLGPDHEFYGSFPRFIAQGLDKEFLISDVASAVGNTLTPRPKDRSFLAQMIYYGKLLYIKDKIIPFETDANKIGYSEDQLAWVRANEEPIWRNFIENEYLYSTDNKLMPRFLDPAPFSKFGLELDNQSPGRVGRYIGWQIVRAYMEKNDISLPQMLNLSAEEIFKESNYKPKK</sequence>
<protein>
    <submittedName>
        <fullName evidence="1">Gliding motility lipoprotein GldB</fullName>
    </submittedName>
</protein>
<reference evidence="1 2" key="1">
    <citation type="submission" date="2019-05" db="EMBL/GenBank/DDBJ databases">
        <title>Genome sequencing of F202Z8.</title>
        <authorList>
            <person name="Kwon Y.M."/>
        </authorList>
    </citation>
    <scope>NUCLEOTIDE SEQUENCE [LARGE SCALE GENOMIC DNA]</scope>
    <source>
        <strain evidence="1 2">F202Z8</strain>
    </source>
</reference>
<dbReference type="OrthoDB" id="976022at2"/>
<dbReference type="KEGG" id="asag:FGM00_02470"/>
<name>A0A5B7SU04_9FLAO</name>
<proteinExistence type="predicted"/>
<organism evidence="1 2">
    <name type="scientific">Aggregatimonas sangjinii</name>
    <dbReference type="NCBI Taxonomy" id="2583587"/>
    <lineage>
        <taxon>Bacteria</taxon>
        <taxon>Pseudomonadati</taxon>
        <taxon>Bacteroidota</taxon>
        <taxon>Flavobacteriia</taxon>
        <taxon>Flavobacteriales</taxon>
        <taxon>Flavobacteriaceae</taxon>
        <taxon>Aggregatimonas</taxon>
    </lineage>
</organism>
<keyword evidence="1" id="KW-0449">Lipoprotein</keyword>
<gene>
    <name evidence="1" type="primary">gldB</name>
    <name evidence="1" type="ORF">FGM00_02470</name>
</gene>
<evidence type="ECO:0000313" key="1">
    <source>
        <dbReference type="EMBL" id="QCX02255.1"/>
    </source>
</evidence>
<dbReference type="InterPro" id="IPR019853">
    <property type="entry name" value="GldB-like"/>
</dbReference>
<evidence type="ECO:0000313" key="2">
    <source>
        <dbReference type="Proteomes" id="UP000310017"/>
    </source>
</evidence>
<dbReference type="Proteomes" id="UP000310017">
    <property type="component" value="Chromosome"/>
</dbReference>